<dbReference type="AlphaFoldDB" id="X0Z7Q6"/>
<dbReference type="PROSITE" id="PS00088">
    <property type="entry name" value="SOD_MN"/>
    <property type="match status" value="1"/>
</dbReference>
<dbReference type="PANTHER" id="PTHR43595:SF2">
    <property type="entry name" value="SMALL RIBOSOMAL SUBUNIT PROTEIN MS42"/>
    <property type="match status" value="1"/>
</dbReference>
<comment type="caution">
    <text evidence="6">The sequence shown here is derived from an EMBL/GenBank/DDBJ whole genome shotgun (WGS) entry which is preliminary data.</text>
</comment>
<dbReference type="InterPro" id="IPR036314">
    <property type="entry name" value="SOD_C_sf"/>
</dbReference>
<gene>
    <name evidence="6" type="ORF">S01H1_80020</name>
</gene>
<reference evidence="6" key="1">
    <citation type="journal article" date="2014" name="Front. Microbiol.">
        <title>High frequency of phylogenetically diverse reductive dehalogenase-homologous genes in deep subseafloor sedimentary metagenomes.</title>
        <authorList>
            <person name="Kawai M."/>
            <person name="Futagami T."/>
            <person name="Toyoda A."/>
            <person name="Takaki Y."/>
            <person name="Nishi S."/>
            <person name="Hori S."/>
            <person name="Arai W."/>
            <person name="Tsubouchi T."/>
            <person name="Morono Y."/>
            <person name="Uchiyama I."/>
            <person name="Ito T."/>
            <person name="Fujiyama A."/>
            <person name="Inagaki F."/>
            <person name="Takami H."/>
        </authorList>
    </citation>
    <scope>NUCLEOTIDE SEQUENCE</scope>
    <source>
        <strain evidence="6">Expedition CK06-06</strain>
    </source>
</reference>
<dbReference type="GO" id="GO:0005737">
    <property type="term" value="C:cytoplasm"/>
    <property type="evidence" value="ECO:0007669"/>
    <property type="project" value="TreeGrafter"/>
</dbReference>
<keyword evidence="3" id="KW-0479">Metal-binding</keyword>
<accession>X0Z7Q6</accession>
<dbReference type="InterPro" id="IPR019832">
    <property type="entry name" value="Mn/Fe_SOD_C"/>
</dbReference>
<dbReference type="EC" id="1.15.1.1" evidence="2"/>
<evidence type="ECO:0000256" key="4">
    <source>
        <dbReference type="ARBA" id="ARBA00023002"/>
    </source>
</evidence>
<evidence type="ECO:0000313" key="6">
    <source>
        <dbReference type="EMBL" id="GAG44581.1"/>
    </source>
</evidence>
<proteinExistence type="inferred from homology"/>
<evidence type="ECO:0000256" key="2">
    <source>
        <dbReference type="ARBA" id="ARBA00012682"/>
    </source>
</evidence>
<dbReference type="GO" id="GO:0004784">
    <property type="term" value="F:superoxide dismutase activity"/>
    <property type="evidence" value="ECO:0007669"/>
    <property type="project" value="UniProtKB-EC"/>
</dbReference>
<organism evidence="6">
    <name type="scientific">marine sediment metagenome</name>
    <dbReference type="NCBI Taxonomy" id="412755"/>
    <lineage>
        <taxon>unclassified sequences</taxon>
        <taxon>metagenomes</taxon>
        <taxon>ecological metagenomes</taxon>
    </lineage>
</organism>
<dbReference type="InterPro" id="IPR001189">
    <property type="entry name" value="Mn/Fe_SOD"/>
</dbReference>
<sequence length="159" mass="18365">GLNAALGNRPKPNITVLLKNIKNYNDAVNHNAGGYYNHSMYWKFMKPGGSKISTQTELGRAIKSTFGSFNNFKKEFKEKGTSIYGSGWVWLVKNKDKLEIITTPNQDTPLMHRQGQPVFGNDMWEHAYYLDDGPYNEEFMDRYFKVVDWDFCNSLFISN</sequence>
<dbReference type="SUPFAM" id="SSF46609">
    <property type="entry name" value="Fe,Mn superoxide dismutase (SOD), N-terminal domain"/>
    <property type="match status" value="1"/>
</dbReference>
<dbReference type="GO" id="GO:0046872">
    <property type="term" value="F:metal ion binding"/>
    <property type="evidence" value="ECO:0007669"/>
    <property type="project" value="UniProtKB-KW"/>
</dbReference>
<dbReference type="InterPro" id="IPR019833">
    <property type="entry name" value="Mn/Fe_SOD_BS"/>
</dbReference>
<evidence type="ECO:0000256" key="1">
    <source>
        <dbReference type="ARBA" id="ARBA00008714"/>
    </source>
</evidence>
<dbReference type="PIRSF" id="PIRSF000349">
    <property type="entry name" value="SODismutase"/>
    <property type="match status" value="1"/>
</dbReference>
<comment type="similarity">
    <text evidence="1">Belongs to the iron/manganese superoxide dismutase family.</text>
</comment>
<dbReference type="InterPro" id="IPR036324">
    <property type="entry name" value="Mn/Fe_SOD_N_sf"/>
</dbReference>
<dbReference type="Gene3D" id="3.55.40.20">
    <property type="entry name" value="Iron/manganese superoxide dismutase, C-terminal domain"/>
    <property type="match status" value="1"/>
</dbReference>
<dbReference type="Gene3D" id="1.10.287.990">
    <property type="entry name" value="Fe,Mn superoxide dismutase (SOD) domain"/>
    <property type="match status" value="1"/>
</dbReference>
<keyword evidence="4" id="KW-0560">Oxidoreductase</keyword>
<evidence type="ECO:0000259" key="5">
    <source>
        <dbReference type="Pfam" id="PF02777"/>
    </source>
</evidence>
<name>X0Z7Q6_9ZZZZ</name>
<dbReference type="PRINTS" id="PR01703">
    <property type="entry name" value="MNSODISMTASE"/>
</dbReference>
<dbReference type="EMBL" id="BARS01053995">
    <property type="protein sequence ID" value="GAG44581.1"/>
    <property type="molecule type" value="Genomic_DNA"/>
</dbReference>
<protein>
    <recommendedName>
        <fullName evidence="2">superoxide dismutase</fullName>
        <ecNumber evidence="2">1.15.1.1</ecNumber>
    </recommendedName>
</protein>
<dbReference type="PANTHER" id="PTHR43595">
    <property type="entry name" value="37S RIBOSOMAL PROTEIN S26, MITOCHONDRIAL"/>
    <property type="match status" value="1"/>
</dbReference>
<evidence type="ECO:0000256" key="3">
    <source>
        <dbReference type="ARBA" id="ARBA00022723"/>
    </source>
</evidence>
<feature type="domain" description="Manganese/iron superoxide dismutase C-terminal" evidence="5">
    <location>
        <begin position="55"/>
        <end position="153"/>
    </location>
</feature>
<dbReference type="SUPFAM" id="SSF54719">
    <property type="entry name" value="Fe,Mn superoxide dismutase (SOD), C-terminal domain"/>
    <property type="match status" value="1"/>
</dbReference>
<feature type="non-terminal residue" evidence="6">
    <location>
        <position position="1"/>
    </location>
</feature>
<dbReference type="Pfam" id="PF02777">
    <property type="entry name" value="Sod_Fe_C"/>
    <property type="match status" value="1"/>
</dbReference>